<dbReference type="InterPro" id="IPR014942">
    <property type="entry name" value="AbiEii"/>
</dbReference>
<keyword evidence="2" id="KW-1185">Reference proteome</keyword>
<organism evidence="1 2">
    <name type="scientific">Nitrospira tepida</name>
    <dbReference type="NCBI Taxonomy" id="2973512"/>
    <lineage>
        <taxon>Bacteria</taxon>
        <taxon>Pseudomonadati</taxon>
        <taxon>Nitrospirota</taxon>
        <taxon>Nitrospiria</taxon>
        <taxon>Nitrospirales</taxon>
        <taxon>Nitrospiraceae</taxon>
        <taxon>Nitrospira</taxon>
    </lineage>
</organism>
<name>A0AA86MXZ3_9BACT</name>
<dbReference type="AlphaFoldDB" id="A0AA86MXZ3"/>
<evidence type="ECO:0000313" key="1">
    <source>
        <dbReference type="EMBL" id="CAI4031130.1"/>
    </source>
</evidence>
<evidence type="ECO:0008006" key="3">
    <source>
        <dbReference type="Google" id="ProtNLM"/>
    </source>
</evidence>
<proteinExistence type="predicted"/>
<dbReference type="KEGG" id="nti:DNFV4_01560"/>
<dbReference type="EMBL" id="OX365700">
    <property type="protein sequence ID" value="CAI4031130.1"/>
    <property type="molecule type" value="Genomic_DNA"/>
</dbReference>
<accession>A0AA86MXZ3</accession>
<evidence type="ECO:0000313" key="2">
    <source>
        <dbReference type="Proteomes" id="UP001179121"/>
    </source>
</evidence>
<reference evidence="1" key="1">
    <citation type="submission" date="2022-10" db="EMBL/GenBank/DDBJ databases">
        <authorList>
            <person name="Koch H."/>
        </authorList>
    </citation>
    <scope>NUCLEOTIDE SEQUENCE</scope>
    <source>
        <strain evidence="1">DNF</strain>
    </source>
</reference>
<dbReference type="Pfam" id="PF08843">
    <property type="entry name" value="AbiEii"/>
    <property type="match status" value="1"/>
</dbReference>
<gene>
    <name evidence="1" type="ORF">DNFV4_01560</name>
</gene>
<sequence>MKVEFTKYPFPPLEPRLAVEGVQVDGWRDILANKLMALTDRKDFKDYLDVYFLLREFPTISLWDAIQQTQRKFGVTGIDHILKGRFLEDLPSQGELPMLKPYDPVAIASFYKSLARELIARSLEKER</sequence>
<dbReference type="Proteomes" id="UP001179121">
    <property type="component" value="Chromosome"/>
</dbReference>
<protein>
    <recommendedName>
        <fullName evidence="3">Nucleotidyl transferase AbiEii/AbiGii toxin family protein</fullName>
    </recommendedName>
</protein>